<feature type="region of interest" description="Disordered" evidence="11">
    <location>
        <begin position="1943"/>
        <end position="1978"/>
    </location>
</feature>
<comment type="catalytic activity">
    <reaction evidence="9">
        <text>L-seryl-[protein] + ATP = O-phospho-L-seryl-[protein] + ADP + H(+)</text>
        <dbReference type="Rhea" id="RHEA:17989"/>
        <dbReference type="Rhea" id="RHEA-COMP:9863"/>
        <dbReference type="Rhea" id="RHEA-COMP:11604"/>
        <dbReference type="ChEBI" id="CHEBI:15378"/>
        <dbReference type="ChEBI" id="CHEBI:29999"/>
        <dbReference type="ChEBI" id="CHEBI:30616"/>
        <dbReference type="ChEBI" id="CHEBI:83421"/>
        <dbReference type="ChEBI" id="CHEBI:456216"/>
        <dbReference type="EC" id="2.7.11.1"/>
    </reaction>
</comment>
<feature type="region of interest" description="Disordered" evidence="11">
    <location>
        <begin position="1408"/>
        <end position="1483"/>
    </location>
</feature>
<feature type="compositionally biased region" description="Gly residues" evidence="11">
    <location>
        <begin position="799"/>
        <end position="809"/>
    </location>
</feature>
<dbReference type="SMART" id="SM00049">
    <property type="entry name" value="DEP"/>
    <property type="match status" value="2"/>
</dbReference>
<evidence type="ECO:0000256" key="2">
    <source>
        <dbReference type="ARBA" id="ARBA00022527"/>
    </source>
</evidence>
<evidence type="ECO:0000256" key="11">
    <source>
        <dbReference type="SAM" id="MobiDB-lite"/>
    </source>
</evidence>
<feature type="compositionally biased region" description="Basic and acidic residues" evidence="11">
    <location>
        <begin position="1452"/>
        <end position="1467"/>
    </location>
</feature>
<dbReference type="SUPFAM" id="SSF46785">
    <property type="entry name" value="Winged helix' DNA-binding domain"/>
    <property type="match status" value="2"/>
</dbReference>
<dbReference type="CDD" id="cd05123">
    <property type="entry name" value="STKc_AGC"/>
    <property type="match status" value="1"/>
</dbReference>
<feature type="compositionally biased region" description="Low complexity" evidence="11">
    <location>
        <begin position="698"/>
        <end position="713"/>
    </location>
</feature>
<feature type="compositionally biased region" description="Low complexity" evidence="11">
    <location>
        <begin position="534"/>
        <end position="550"/>
    </location>
</feature>
<feature type="region of interest" description="Disordered" evidence="11">
    <location>
        <begin position="1179"/>
        <end position="1355"/>
    </location>
</feature>
<organism evidence="15 16">
    <name type="scientific">Cafeteria roenbergensis</name>
    <name type="common">Marine flagellate</name>
    <dbReference type="NCBI Taxonomy" id="33653"/>
    <lineage>
        <taxon>Eukaryota</taxon>
        <taxon>Sar</taxon>
        <taxon>Stramenopiles</taxon>
        <taxon>Bigyra</taxon>
        <taxon>Opalozoa</taxon>
        <taxon>Bicosoecida</taxon>
        <taxon>Cafeteriaceae</taxon>
        <taxon>Cafeteria</taxon>
    </lineage>
</organism>
<dbReference type="Proteomes" id="UP000322899">
    <property type="component" value="Unassembled WGS sequence"/>
</dbReference>
<dbReference type="PANTHER" id="PTHR24351">
    <property type="entry name" value="RIBOSOMAL PROTEIN S6 KINASE"/>
    <property type="match status" value="1"/>
</dbReference>
<dbReference type="Gene3D" id="1.10.510.10">
    <property type="entry name" value="Transferase(Phosphotransferase) domain 1"/>
    <property type="match status" value="2"/>
</dbReference>
<evidence type="ECO:0000259" key="13">
    <source>
        <dbReference type="PROSITE" id="PS50186"/>
    </source>
</evidence>
<feature type="compositionally biased region" description="Polar residues" evidence="11">
    <location>
        <begin position="1059"/>
        <end position="1073"/>
    </location>
</feature>
<dbReference type="FunFam" id="1.10.510.10:FF:000294">
    <property type="entry name" value="Serine/threonine-protein kinase OXI1"/>
    <property type="match status" value="1"/>
</dbReference>
<evidence type="ECO:0000256" key="10">
    <source>
        <dbReference type="PROSITE-ProRule" id="PRU10141"/>
    </source>
</evidence>
<proteinExistence type="predicted"/>
<feature type="compositionally biased region" description="Low complexity" evidence="11">
    <location>
        <begin position="1517"/>
        <end position="1527"/>
    </location>
</feature>
<gene>
    <name evidence="15" type="ORF">FNF27_04163</name>
</gene>
<dbReference type="Gene3D" id="3.30.530.20">
    <property type="match status" value="1"/>
</dbReference>
<feature type="compositionally biased region" description="Low complexity" evidence="11">
    <location>
        <begin position="604"/>
        <end position="620"/>
    </location>
</feature>
<dbReference type="GO" id="GO:0004674">
    <property type="term" value="F:protein serine/threonine kinase activity"/>
    <property type="evidence" value="ECO:0007669"/>
    <property type="project" value="UniProtKB-KW"/>
</dbReference>
<accession>A0A5A8EEK4</accession>
<dbReference type="EC" id="2.7.11.1" evidence="1"/>
<feature type="region of interest" description="Disordered" evidence="11">
    <location>
        <begin position="520"/>
        <end position="582"/>
    </location>
</feature>
<dbReference type="GO" id="GO:0035556">
    <property type="term" value="P:intracellular signal transduction"/>
    <property type="evidence" value="ECO:0007669"/>
    <property type="project" value="InterPro"/>
</dbReference>
<dbReference type="PROSITE" id="PS00108">
    <property type="entry name" value="PROTEIN_KINASE_ST"/>
    <property type="match status" value="1"/>
</dbReference>
<dbReference type="InterPro" id="IPR023393">
    <property type="entry name" value="START-like_dom_sf"/>
</dbReference>
<keyword evidence="3" id="KW-0597">Phosphoprotein</keyword>
<feature type="region of interest" description="Disordered" evidence="11">
    <location>
        <begin position="784"/>
        <end position="908"/>
    </location>
</feature>
<feature type="compositionally biased region" description="Low complexity" evidence="11">
    <location>
        <begin position="731"/>
        <end position="753"/>
    </location>
</feature>
<feature type="region of interest" description="Disordered" evidence="11">
    <location>
        <begin position="1517"/>
        <end position="1540"/>
    </location>
</feature>
<dbReference type="InterPro" id="IPR045270">
    <property type="entry name" value="STKc_AGC"/>
</dbReference>
<dbReference type="GO" id="GO:0005524">
    <property type="term" value="F:ATP binding"/>
    <property type="evidence" value="ECO:0007669"/>
    <property type="project" value="UniProtKB-UniRule"/>
</dbReference>
<dbReference type="CDD" id="cd04371">
    <property type="entry name" value="DEP"/>
    <property type="match status" value="2"/>
</dbReference>
<feature type="compositionally biased region" description="Low complexity" evidence="11">
    <location>
        <begin position="1041"/>
        <end position="1058"/>
    </location>
</feature>
<feature type="compositionally biased region" description="Gly residues" evidence="11">
    <location>
        <begin position="1"/>
        <end position="11"/>
    </location>
</feature>
<dbReference type="PROSITE" id="PS51285">
    <property type="entry name" value="AGC_KINASE_CTER"/>
    <property type="match status" value="1"/>
</dbReference>
<feature type="domain" description="AGC-kinase C-terminal" evidence="14">
    <location>
        <begin position="1880"/>
        <end position="1942"/>
    </location>
</feature>
<dbReference type="InterPro" id="IPR000719">
    <property type="entry name" value="Prot_kinase_dom"/>
</dbReference>
<feature type="compositionally biased region" description="Acidic residues" evidence="11">
    <location>
        <begin position="1440"/>
        <end position="1451"/>
    </location>
</feature>
<dbReference type="SMART" id="SM00220">
    <property type="entry name" value="S_TKc"/>
    <property type="match status" value="1"/>
</dbReference>
<dbReference type="PROSITE" id="PS50186">
    <property type="entry name" value="DEP"/>
    <property type="match status" value="2"/>
</dbReference>
<evidence type="ECO:0000256" key="4">
    <source>
        <dbReference type="ARBA" id="ARBA00022679"/>
    </source>
</evidence>
<evidence type="ECO:0000256" key="7">
    <source>
        <dbReference type="ARBA" id="ARBA00022840"/>
    </source>
</evidence>
<keyword evidence="5 10" id="KW-0547">Nucleotide-binding</keyword>
<dbReference type="PROSITE" id="PS50011">
    <property type="entry name" value="PROTEIN_KINASE_DOM"/>
    <property type="match status" value="1"/>
</dbReference>
<evidence type="ECO:0000256" key="9">
    <source>
        <dbReference type="ARBA" id="ARBA00048679"/>
    </source>
</evidence>
<dbReference type="InterPro" id="IPR036388">
    <property type="entry name" value="WH-like_DNA-bd_sf"/>
</dbReference>
<feature type="compositionally biased region" description="Low complexity" evidence="11">
    <location>
        <begin position="1312"/>
        <end position="1322"/>
    </location>
</feature>
<feature type="compositionally biased region" description="Polar residues" evidence="11">
    <location>
        <begin position="1528"/>
        <end position="1538"/>
    </location>
</feature>
<dbReference type="Pfam" id="PF00433">
    <property type="entry name" value="Pkinase_C"/>
    <property type="match status" value="1"/>
</dbReference>
<feature type="region of interest" description="Disordered" evidence="11">
    <location>
        <begin position="604"/>
        <end position="648"/>
    </location>
</feature>
<evidence type="ECO:0000259" key="14">
    <source>
        <dbReference type="PROSITE" id="PS51285"/>
    </source>
</evidence>
<feature type="region of interest" description="Disordered" evidence="11">
    <location>
        <begin position="1727"/>
        <end position="1747"/>
    </location>
</feature>
<dbReference type="SUPFAM" id="SSF56112">
    <property type="entry name" value="Protein kinase-like (PK-like)"/>
    <property type="match status" value="1"/>
</dbReference>
<feature type="domain" description="Protein kinase" evidence="12">
    <location>
        <begin position="1566"/>
        <end position="1879"/>
    </location>
</feature>
<feature type="region of interest" description="Disordered" evidence="11">
    <location>
        <begin position="688"/>
        <end position="753"/>
    </location>
</feature>
<dbReference type="InterPro" id="IPR017441">
    <property type="entry name" value="Protein_kinase_ATP_BS"/>
</dbReference>
<feature type="compositionally biased region" description="Polar residues" evidence="11">
    <location>
        <begin position="633"/>
        <end position="648"/>
    </location>
</feature>
<protein>
    <recommendedName>
        <fullName evidence="1">non-specific serine/threonine protein kinase</fullName>
        <ecNumber evidence="1">2.7.11.1</ecNumber>
    </recommendedName>
</protein>
<dbReference type="InterPro" id="IPR017892">
    <property type="entry name" value="Pkinase_C"/>
</dbReference>
<keyword evidence="2" id="KW-0723">Serine/threonine-protein kinase</keyword>
<evidence type="ECO:0000256" key="1">
    <source>
        <dbReference type="ARBA" id="ARBA00012513"/>
    </source>
</evidence>
<dbReference type="Pfam" id="PF00069">
    <property type="entry name" value="Pkinase"/>
    <property type="match status" value="2"/>
</dbReference>
<feature type="compositionally biased region" description="Low complexity" evidence="11">
    <location>
        <begin position="810"/>
        <end position="821"/>
    </location>
</feature>
<evidence type="ECO:0000256" key="6">
    <source>
        <dbReference type="ARBA" id="ARBA00022777"/>
    </source>
</evidence>
<evidence type="ECO:0000256" key="8">
    <source>
        <dbReference type="ARBA" id="ARBA00047899"/>
    </source>
</evidence>
<dbReference type="InterPro" id="IPR036390">
    <property type="entry name" value="WH_DNA-bd_sf"/>
</dbReference>
<comment type="caution">
    <text evidence="15">The sequence shown here is derived from an EMBL/GenBank/DDBJ whole genome shotgun (WGS) entry which is preliminary data.</text>
</comment>
<dbReference type="EMBL" id="VLTO01000023">
    <property type="protein sequence ID" value="KAA0174370.1"/>
    <property type="molecule type" value="Genomic_DNA"/>
</dbReference>
<feature type="compositionally biased region" description="Low complexity" evidence="11">
    <location>
        <begin position="1252"/>
        <end position="1266"/>
    </location>
</feature>
<feature type="binding site" evidence="10">
    <location>
        <position position="1595"/>
    </location>
    <ligand>
        <name>ATP</name>
        <dbReference type="ChEBI" id="CHEBI:30616"/>
    </ligand>
</feature>
<feature type="domain" description="DEP" evidence="13">
    <location>
        <begin position="34"/>
        <end position="108"/>
    </location>
</feature>
<feature type="region of interest" description="Disordered" evidence="11">
    <location>
        <begin position="169"/>
        <end position="190"/>
    </location>
</feature>
<dbReference type="InterPro" id="IPR000961">
    <property type="entry name" value="AGC-kinase_C"/>
</dbReference>
<dbReference type="Pfam" id="PF00610">
    <property type="entry name" value="DEP"/>
    <property type="match status" value="2"/>
</dbReference>
<feature type="compositionally biased region" description="Low complexity" evidence="11">
    <location>
        <begin position="1408"/>
        <end position="1426"/>
    </location>
</feature>
<dbReference type="Gene3D" id="3.30.200.20">
    <property type="entry name" value="Phosphorylase Kinase, domain 1"/>
    <property type="match status" value="2"/>
</dbReference>
<evidence type="ECO:0000256" key="3">
    <source>
        <dbReference type="ARBA" id="ARBA00022553"/>
    </source>
</evidence>
<dbReference type="InterPro" id="IPR008271">
    <property type="entry name" value="Ser/Thr_kinase_AS"/>
</dbReference>
<evidence type="ECO:0000313" key="16">
    <source>
        <dbReference type="Proteomes" id="UP000322899"/>
    </source>
</evidence>
<evidence type="ECO:0000313" key="15">
    <source>
        <dbReference type="EMBL" id="KAA0174370.1"/>
    </source>
</evidence>
<feature type="region of interest" description="Disordered" evidence="11">
    <location>
        <begin position="1038"/>
        <end position="1073"/>
    </location>
</feature>
<reference evidence="15 16" key="1">
    <citation type="submission" date="2019-07" db="EMBL/GenBank/DDBJ databases">
        <title>Genomes of Cafeteria roenbergensis.</title>
        <authorList>
            <person name="Fischer M.G."/>
            <person name="Hackl T."/>
            <person name="Roman M."/>
        </authorList>
    </citation>
    <scope>NUCLEOTIDE SEQUENCE [LARGE SCALE GENOMIC DNA]</scope>
    <source>
        <strain evidence="15 16">E4-10P</strain>
    </source>
</reference>
<name>A0A5A8EEK4_CAFRO</name>
<feature type="compositionally biased region" description="Polar residues" evidence="11">
    <location>
        <begin position="567"/>
        <end position="578"/>
    </location>
</feature>
<dbReference type="PROSITE" id="PS00107">
    <property type="entry name" value="PROTEIN_KINASE_ATP"/>
    <property type="match status" value="1"/>
</dbReference>
<evidence type="ECO:0000259" key="12">
    <source>
        <dbReference type="PROSITE" id="PS50011"/>
    </source>
</evidence>
<comment type="catalytic activity">
    <reaction evidence="8">
        <text>L-threonyl-[protein] + ATP = O-phospho-L-threonyl-[protein] + ADP + H(+)</text>
        <dbReference type="Rhea" id="RHEA:46608"/>
        <dbReference type="Rhea" id="RHEA-COMP:11060"/>
        <dbReference type="Rhea" id="RHEA-COMP:11605"/>
        <dbReference type="ChEBI" id="CHEBI:15378"/>
        <dbReference type="ChEBI" id="CHEBI:30013"/>
        <dbReference type="ChEBI" id="CHEBI:30616"/>
        <dbReference type="ChEBI" id="CHEBI:61977"/>
        <dbReference type="ChEBI" id="CHEBI:456216"/>
        <dbReference type="EC" id="2.7.11.1"/>
    </reaction>
</comment>
<feature type="region of interest" description="Disordered" evidence="11">
    <location>
        <begin position="952"/>
        <end position="978"/>
    </location>
</feature>
<sequence>MATAGAAGGSGADSPAGVRDAPDTRGLQRLAEDLHACVSIQDRAFRLFRYRACFVASEAVDWMVESRRAPGRNEAVQLGRLLQASGYVHHVVDDHDFKDEFLYFRFYCDEPERQPAGEYPGVVPLRSLVAAASSPSGRRSAVVPADAPSLGSPEARALLASSSAAKELDTTAGRSQLADRLAGDRSPPLSPRTVFSASSIASTAASAGPRAPPAGTVAGLRAALMPLAVRLRARLDTRDRVFHLRTYRNSFVGSQCVDLLVRWGLVPSRVMAVALGRQLLAARFIHHVCDDHDFRDGELFYRFFADEDDEDAATRFFASPILDIPTLARPSPVVPKLSRAPRARGTDRPSWRIPSHVACNSPITGLAVSDALQWAIGTADPLATAWCLGVMRRRARFLALSRPGARRTIAGAAATRFAAMPPSARRAEPGTPEYLWQPFPEGNPWEEIRAGDGGARCRVWRLSGDRVHQVYRAEAVVDASLGDARLCIASLANRGVWDTACEEPRVIGRVDVDRRALEAATWEQPGSGGDPRADALAGSGAGSVSTGSSGRNSVRLGASERPDRQRSGSAAGSVGSNLSGASAGGRVAGADVGVSVASSHLQGSTASSSSLAGSDADGLGPLVSLPVPRRAGRSTTSPMSVGRGANSQQAAKELRKAAVGETARLVRLIGAAEVLRILEGAVRVSAQQTGAGGGAGGAAADSAPSSPSSSHSASPRRRDLTRPASRAPAMSPVGSAAEVSSPASPAPPKQAAVPALAADVSGLTGRQDEPLLHETVGRMIRRFFGGGKDSSASSPTGPMVGGSGQGGLPLSGSADSLASLGHDGLALPGDDLGIEEDAHRPGSRRGHGARHARPRGGSETLRPGSPSHRVGRDSAGVDASAVRRLSSATESSGNSSGSAGVATSSWGYHDGPTDQTVLASLVGGGAGGIQPAAGATHSPSAAAAAALGAAARGEGLPHSGQWPSDTPEARASKLDSLGSARRRSFPRIIHRRMRPLAIFVAPRDAVTIQDAHAGAILLGEDGRALAGPPHGTITQPGACGGAAPRAGSAATEAAGSASQPRGSTGEASASTLGQPPCLPAASTPFFTHLEVSVQHSEQRNPSPSRAVRAEVVLECWSFFDVSTGAVGPEGEKPRTLVVLTSCLFPGPLPMWLSNTLLDAQAAGPVERLAGALRMLSNARRRQREAAGGGRHAGRPSRGGSDAAARGRRGHRPGASTGDSSAIRSDASAGSRGYDQDGATSDGRAVRGRRDAAGTGATGAEPRAAASGRGGRSREVATGKKRPSSPDAAAVFRHTSHAAARAREELEAGGAAGDAASRAASRAVSPSSVPGTEGGPMSVAGTTGPSSLPWANPFMASSPGTGGVDVRAATGSEGSSLKSTADPLAAAAAATAAGKRAAAAVLARYAEAEAPTSSESDLGSDSGSDTGTGRGRRGTRSGAGGDDEDFDDEDDATEGRSAGRGDRDRDRSSPASGGVSEFGRGGKRMSRAAKSLLADNAIRDVTGTSAAPVVARRSALSGTSSAATGASSQPGSRQSSGVSPTAAAAGAAAAAALPVPPAPRPPRLSDFDVLAVLGRGGYGKVMQVRHRPSGAVFAMKVLRKSSLVKRGQVARTLTERDILASAAHPFVVGLRCAMQTSRKLYLCMDFVAGGDFFTLLSRRGAVAERRARVYVAELVLALAYLHSRGVVYRDLKPENVLLDAEGHVKLADFGLSRLPVRRSLSGLPLGVAKGMGSEREPPAPSDPAADDEDSVAAAALVAGLSPGQVVRSVGPTEQSFSFCGTEQYMAPEVLLQSGHTASCDWWSLGIFLSELLTGQHPFRGDSHYNTLRNMVHPAVQPMTLGLVSAEAASLLASLLTREPKHRLGSPESGGALAITRHPWFAGLDWHAVYRREVLPGYRPPTASPADTSLFDSEFTRESPIDSVASSVGDGLAYEQRRLRAPMEDDVAGGSALGEAEPLVRGASPTPGADGEGASLSADGTPLWYFPRWEVALQP</sequence>
<keyword evidence="6" id="KW-0418">Kinase</keyword>
<keyword evidence="4" id="KW-0808">Transferase</keyword>
<dbReference type="Gene3D" id="1.10.10.10">
    <property type="entry name" value="Winged helix-like DNA-binding domain superfamily/Winged helix DNA-binding domain"/>
    <property type="match status" value="2"/>
</dbReference>
<feature type="domain" description="DEP" evidence="13">
    <location>
        <begin position="231"/>
        <end position="305"/>
    </location>
</feature>
<keyword evidence="7 10" id="KW-0067">ATP-binding</keyword>
<dbReference type="InterPro" id="IPR000591">
    <property type="entry name" value="DEP_dom"/>
</dbReference>
<feature type="compositionally biased region" description="Basic residues" evidence="11">
    <location>
        <begin position="841"/>
        <end position="854"/>
    </location>
</feature>
<feature type="compositionally biased region" description="Low complexity" evidence="11">
    <location>
        <begin position="886"/>
        <end position="905"/>
    </location>
</feature>
<feature type="region of interest" description="Disordered" evidence="11">
    <location>
        <begin position="1"/>
        <end position="22"/>
    </location>
</feature>
<dbReference type="InterPro" id="IPR011009">
    <property type="entry name" value="Kinase-like_dom_sf"/>
</dbReference>
<evidence type="ECO:0000256" key="5">
    <source>
        <dbReference type="ARBA" id="ARBA00022741"/>
    </source>
</evidence>
<dbReference type="SMART" id="SM00133">
    <property type="entry name" value="S_TK_X"/>
    <property type="match status" value="1"/>
</dbReference>